<keyword evidence="4" id="KW-1185">Reference proteome</keyword>
<feature type="chain" id="PRO_5030535147" description="Secreted protein" evidence="2">
    <location>
        <begin position="28"/>
        <end position="204"/>
    </location>
</feature>
<evidence type="ECO:0008006" key="5">
    <source>
        <dbReference type="Google" id="ProtNLM"/>
    </source>
</evidence>
<feature type="compositionally biased region" description="Basic and acidic residues" evidence="1">
    <location>
        <begin position="190"/>
        <end position="204"/>
    </location>
</feature>
<feature type="region of interest" description="Disordered" evidence="1">
    <location>
        <begin position="115"/>
        <end position="204"/>
    </location>
</feature>
<keyword evidence="2" id="KW-0732">Signal</keyword>
<sequence>MVSKRRLMVLGPAVLSLGLLSAGVAQASAAQPSLARPVVASGAVTTAGPDLLPRDEKDEADYNRGYAAGHASGRTACLASLHSQEMPSVAGVSEFYKSGVRQGFSDGLAVCEANKKAPEEEPGESPGEESGKITPPGSEEEKPGHSPESEQSQTSEKPGKASHTSGEAGEISHERITTGGISQESLQKPMTEEAGDRIAEQPGE</sequence>
<dbReference type="Proteomes" id="UP000588112">
    <property type="component" value="Unassembled WGS sequence"/>
</dbReference>
<feature type="compositionally biased region" description="Polar residues" evidence="1">
    <location>
        <begin position="179"/>
        <end position="188"/>
    </location>
</feature>
<proteinExistence type="predicted"/>
<dbReference type="AlphaFoldDB" id="A0A7W9DTA9"/>
<evidence type="ECO:0000313" key="4">
    <source>
        <dbReference type="Proteomes" id="UP000588112"/>
    </source>
</evidence>
<name>A0A7W9DTA9_9ACTN</name>
<comment type="caution">
    <text evidence="3">The sequence shown here is derived from an EMBL/GenBank/DDBJ whole genome shotgun (WGS) entry which is preliminary data.</text>
</comment>
<gene>
    <name evidence="3" type="ORF">BJ981_006205</name>
</gene>
<feature type="compositionally biased region" description="Basic and acidic residues" evidence="1">
    <location>
        <begin position="139"/>
        <end position="148"/>
    </location>
</feature>
<protein>
    <recommendedName>
        <fullName evidence="5">Secreted protein</fullName>
    </recommendedName>
</protein>
<evidence type="ECO:0000256" key="1">
    <source>
        <dbReference type="SAM" id="MobiDB-lite"/>
    </source>
</evidence>
<dbReference type="RefSeq" id="WP_184616897.1">
    <property type="nucleotide sequence ID" value="NZ_BOOS01000020.1"/>
</dbReference>
<feature type="signal peptide" evidence="2">
    <location>
        <begin position="1"/>
        <end position="27"/>
    </location>
</feature>
<evidence type="ECO:0000256" key="2">
    <source>
        <dbReference type="SAM" id="SignalP"/>
    </source>
</evidence>
<dbReference type="EMBL" id="JACHBR010000002">
    <property type="protein sequence ID" value="MBB5630441.1"/>
    <property type="molecule type" value="Genomic_DNA"/>
</dbReference>
<accession>A0A7W9DTA9</accession>
<evidence type="ECO:0000313" key="3">
    <source>
        <dbReference type="EMBL" id="MBB5630441.1"/>
    </source>
</evidence>
<reference evidence="3 4" key="1">
    <citation type="submission" date="2020-08" db="EMBL/GenBank/DDBJ databases">
        <title>Sequencing the genomes of 1000 actinobacteria strains.</title>
        <authorList>
            <person name="Klenk H.-P."/>
        </authorList>
    </citation>
    <scope>NUCLEOTIDE SEQUENCE [LARGE SCALE GENOMIC DNA]</scope>
    <source>
        <strain evidence="3 4">DSM 45790</strain>
    </source>
</reference>
<organism evidence="3 4">
    <name type="scientific">Sphaerisporangium krabiense</name>
    <dbReference type="NCBI Taxonomy" id="763782"/>
    <lineage>
        <taxon>Bacteria</taxon>
        <taxon>Bacillati</taxon>
        <taxon>Actinomycetota</taxon>
        <taxon>Actinomycetes</taxon>
        <taxon>Streptosporangiales</taxon>
        <taxon>Streptosporangiaceae</taxon>
        <taxon>Sphaerisporangium</taxon>
    </lineage>
</organism>